<dbReference type="HOGENOM" id="CLU_163742_0_0_6"/>
<evidence type="ECO:0000259" key="3">
    <source>
        <dbReference type="PROSITE" id="PS50206"/>
    </source>
</evidence>
<accession>Q2NS35</accession>
<dbReference type="CDD" id="cd01448">
    <property type="entry name" value="TST_Repeat_1"/>
    <property type="match status" value="1"/>
</dbReference>
<dbReference type="Gene3D" id="3.40.250.10">
    <property type="entry name" value="Rhodanese-like domain"/>
    <property type="match status" value="1"/>
</dbReference>
<sequence>MTHSLFVSQTWLLLHLDDPQVRILDARMLPPGYQGLRESAAEFRAGHLPGAVFFDIEALSDSASPLPHMLTSPAQFARDMGALGVSNTHHGVIYDDGTLFSAPRAWWMLQTSGVRQVSLLAGGLDGWRHAAGRGTTGARAANLYPTH</sequence>
<dbReference type="PROSITE" id="PS00380">
    <property type="entry name" value="RHODANESE_1"/>
    <property type="match status" value="1"/>
</dbReference>
<evidence type="ECO:0000256" key="2">
    <source>
        <dbReference type="ARBA" id="ARBA00022737"/>
    </source>
</evidence>
<dbReference type="STRING" id="343509.SG1765"/>
<dbReference type="Proteomes" id="UP000245838">
    <property type="component" value="Chromosome sggmmb4_Chromosome"/>
</dbReference>
<dbReference type="KEGG" id="sgl:SG1765"/>
<evidence type="ECO:0000313" key="7">
    <source>
        <dbReference type="Proteomes" id="UP000245838"/>
    </source>
</evidence>
<keyword evidence="6" id="KW-1185">Reference proteome</keyword>
<evidence type="ECO:0000256" key="1">
    <source>
        <dbReference type="ARBA" id="ARBA00022679"/>
    </source>
</evidence>
<dbReference type="InterPro" id="IPR036873">
    <property type="entry name" value="Rhodanese-like_dom_sf"/>
</dbReference>
<evidence type="ECO:0000313" key="5">
    <source>
        <dbReference type="EMBL" id="CRL45947.1"/>
    </source>
</evidence>
<dbReference type="SUPFAM" id="SSF52821">
    <property type="entry name" value="Rhodanese/Cell cycle control phosphatase"/>
    <property type="match status" value="1"/>
</dbReference>
<dbReference type="Proteomes" id="UP000001932">
    <property type="component" value="Chromosome"/>
</dbReference>
<dbReference type="PANTHER" id="PTHR11364:SF27">
    <property type="entry name" value="SULFURTRANSFERASE"/>
    <property type="match status" value="1"/>
</dbReference>
<feature type="domain" description="Rhodanese" evidence="3">
    <location>
        <begin position="17"/>
        <end position="136"/>
    </location>
</feature>
<reference evidence="4 6" key="1">
    <citation type="journal article" date="2006" name="Genome Res.">
        <title>Massive genome erosion and functional adaptations provide insights into the symbiotic lifestyle of Sodalis glossinidius in the tsetse host.</title>
        <authorList>
            <person name="Toh H."/>
            <person name="Weiss B.L."/>
            <person name="Perkin S.A.H."/>
            <person name="Yamashita A."/>
            <person name="Oshima K."/>
            <person name="Hattori M."/>
            <person name="Aksoy S."/>
        </authorList>
    </citation>
    <scope>NUCLEOTIDE SEQUENCE [LARGE SCALE GENOMIC DNA]</scope>
    <source>
        <strain evidence="4">Morsitans</strain>
        <strain evidence="6">morsitans</strain>
    </source>
</reference>
<dbReference type="EMBL" id="LN854557">
    <property type="protein sequence ID" value="CRL45947.1"/>
    <property type="molecule type" value="Genomic_DNA"/>
</dbReference>
<dbReference type="FunFam" id="3.40.250.10:FF:000015">
    <property type="entry name" value="Sulfurtransferase"/>
    <property type="match status" value="1"/>
</dbReference>
<keyword evidence="2" id="KW-0677">Repeat</keyword>
<keyword evidence="1 5" id="KW-0808">Transferase</keyword>
<dbReference type="GO" id="GO:0005829">
    <property type="term" value="C:cytosol"/>
    <property type="evidence" value="ECO:0007669"/>
    <property type="project" value="TreeGrafter"/>
</dbReference>
<keyword evidence="5" id="KW-0670">Pyruvate</keyword>
<dbReference type="EMBL" id="AP008232">
    <property type="protein sequence ID" value="BAE75040.1"/>
    <property type="molecule type" value="Genomic_DNA"/>
</dbReference>
<dbReference type="PANTHER" id="PTHR11364">
    <property type="entry name" value="THIOSULFATE SULFERTANSFERASE"/>
    <property type="match status" value="1"/>
</dbReference>
<dbReference type="InterPro" id="IPR001763">
    <property type="entry name" value="Rhodanese-like_dom"/>
</dbReference>
<dbReference type="PROSITE" id="PS50206">
    <property type="entry name" value="RHODANESE_3"/>
    <property type="match status" value="1"/>
</dbReference>
<dbReference type="GO" id="GO:0004792">
    <property type="term" value="F:thiosulfate-cyanide sulfurtransferase activity"/>
    <property type="evidence" value="ECO:0007669"/>
    <property type="project" value="InterPro"/>
</dbReference>
<dbReference type="Pfam" id="PF00581">
    <property type="entry name" value="Rhodanese"/>
    <property type="match status" value="1"/>
</dbReference>
<reference evidence="5 7" key="2">
    <citation type="submission" date="2015-05" db="EMBL/GenBank/DDBJ databases">
        <authorList>
            <person name="Goodhead I."/>
        </authorList>
    </citation>
    <scope>NUCLEOTIDE SEQUENCE [LARGE SCALE GENOMIC DNA]</scope>
    <source>
        <strain evidence="5">B4</strain>
        <strain evidence="7">morsitans</strain>
    </source>
</reference>
<gene>
    <name evidence="5" type="primary">sseA_1</name>
    <name evidence="4" type="ordered locus">SG1765</name>
    <name evidence="5" type="ORF">SGGMMB4_04130</name>
</gene>
<dbReference type="AlphaFoldDB" id="Q2NS35"/>
<organism evidence="4 6">
    <name type="scientific">Sodalis glossinidius (strain morsitans)</name>
    <dbReference type="NCBI Taxonomy" id="343509"/>
    <lineage>
        <taxon>Bacteria</taxon>
        <taxon>Pseudomonadati</taxon>
        <taxon>Pseudomonadota</taxon>
        <taxon>Gammaproteobacteria</taxon>
        <taxon>Enterobacterales</taxon>
        <taxon>Bruguierivoracaceae</taxon>
        <taxon>Sodalis</taxon>
    </lineage>
</organism>
<name>Q2NS35_SODGM</name>
<evidence type="ECO:0000313" key="6">
    <source>
        <dbReference type="Proteomes" id="UP000001932"/>
    </source>
</evidence>
<dbReference type="SMART" id="SM00450">
    <property type="entry name" value="RHOD"/>
    <property type="match status" value="1"/>
</dbReference>
<dbReference type="InterPro" id="IPR001307">
    <property type="entry name" value="Thiosulphate_STrfase_CS"/>
</dbReference>
<protein>
    <submittedName>
        <fullName evidence="5">3-mercaptopyruvate sulfurtransferase</fullName>
    </submittedName>
    <submittedName>
        <fullName evidence="4">Thiosulfate sulfurtransferase</fullName>
    </submittedName>
</protein>
<proteinExistence type="predicted"/>
<dbReference type="InterPro" id="IPR045078">
    <property type="entry name" value="TST/MPST-like"/>
</dbReference>
<evidence type="ECO:0000313" key="4">
    <source>
        <dbReference type="EMBL" id="BAE75040.1"/>
    </source>
</evidence>
<dbReference type="eggNOG" id="COG2897">
    <property type="taxonomic scope" value="Bacteria"/>
</dbReference>